<accession>A0A0F9E6U3</accession>
<dbReference type="AlphaFoldDB" id="A0A0F9E6U3"/>
<protein>
    <submittedName>
        <fullName evidence="1">Uncharacterized protein</fullName>
    </submittedName>
</protein>
<sequence>MARRTLTIVDFQAGIGTLGQKRDRLG</sequence>
<reference evidence="1" key="1">
    <citation type="journal article" date="2015" name="Nature">
        <title>Complex archaea that bridge the gap between prokaryotes and eukaryotes.</title>
        <authorList>
            <person name="Spang A."/>
            <person name="Saw J.H."/>
            <person name="Jorgensen S.L."/>
            <person name="Zaremba-Niedzwiedzka K."/>
            <person name="Martijn J."/>
            <person name="Lind A.E."/>
            <person name="van Eijk R."/>
            <person name="Schleper C."/>
            <person name="Guy L."/>
            <person name="Ettema T.J."/>
        </authorList>
    </citation>
    <scope>NUCLEOTIDE SEQUENCE</scope>
</reference>
<name>A0A0F9E6U3_9ZZZZ</name>
<feature type="non-terminal residue" evidence="1">
    <location>
        <position position="26"/>
    </location>
</feature>
<gene>
    <name evidence="1" type="ORF">LCGC14_2190130</name>
</gene>
<proteinExistence type="predicted"/>
<evidence type="ECO:0000313" key="1">
    <source>
        <dbReference type="EMBL" id="KKL61951.1"/>
    </source>
</evidence>
<dbReference type="EMBL" id="LAZR01028650">
    <property type="protein sequence ID" value="KKL61951.1"/>
    <property type="molecule type" value="Genomic_DNA"/>
</dbReference>
<comment type="caution">
    <text evidence="1">The sequence shown here is derived from an EMBL/GenBank/DDBJ whole genome shotgun (WGS) entry which is preliminary data.</text>
</comment>
<organism evidence="1">
    <name type="scientific">marine sediment metagenome</name>
    <dbReference type="NCBI Taxonomy" id="412755"/>
    <lineage>
        <taxon>unclassified sequences</taxon>
        <taxon>metagenomes</taxon>
        <taxon>ecological metagenomes</taxon>
    </lineage>
</organism>